<comment type="caution">
    <text evidence="2">The sequence shown here is derived from an EMBL/GenBank/DDBJ whole genome shotgun (WGS) entry which is preliminary data.</text>
</comment>
<dbReference type="AlphaFoldDB" id="A0A9N9BYM5"/>
<reference evidence="2" key="1">
    <citation type="submission" date="2021-06" db="EMBL/GenBank/DDBJ databases">
        <authorList>
            <person name="Kallberg Y."/>
            <person name="Tangrot J."/>
            <person name="Rosling A."/>
        </authorList>
    </citation>
    <scope>NUCLEOTIDE SEQUENCE</scope>
    <source>
        <strain evidence="2">BR232B</strain>
    </source>
</reference>
<dbReference type="OrthoDB" id="5569779at2759"/>
<proteinExistence type="predicted"/>
<name>A0A9N9BYM5_9GLOM</name>
<dbReference type="EMBL" id="CAJVPI010000905">
    <property type="protein sequence ID" value="CAG8581344.1"/>
    <property type="molecule type" value="Genomic_DNA"/>
</dbReference>
<keyword evidence="3" id="KW-1185">Reference proteome</keyword>
<organism evidence="2 3">
    <name type="scientific">Paraglomus brasilianum</name>
    <dbReference type="NCBI Taxonomy" id="144538"/>
    <lineage>
        <taxon>Eukaryota</taxon>
        <taxon>Fungi</taxon>
        <taxon>Fungi incertae sedis</taxon>
        <taxon>Mucoromycota</taxon>
        <taxon>Glomeromycotina</taxon>
        <taxon>Glomeromycetes</taxon>
        <taxon>Paraglomerales</taxon>
        <taxon>Paraglomeraceae</taxon>
        <taxon>Paraglomus</taxon>
    </lineage>
</organism>
<evidence type="ECO:0000256" key="1">
    <source>
        <dbReference type="SAM" id="MobiDB-lite"/>
    </source>
</evidence>
<feature type="region of interest" description="Disordered" evidence="1">
    <location>
        <begin position="1"/>
        <end position="43"/>
    </location>
</feature>
<sequence length="298" mass="34355">MSQSDSTEVPPELSPDLNSPPLTDLASQDPLPPPLPPPPLFGFRTHSRDFHKSFPPRWDEFCVQWCKQMNSRREVGQSAVCRMACLRRKKRDENVSKAHADIDSVEAVHNVEKTVETNKNDAEKNEVKPNGSKWNPLDGYYFYYVKGVDKCVRHTEGMNSREKLTTDNLETDPSAEEYEIDLGEKLETTKSETTRIIKRAFTPGYHLTKRYIESFTDGTQAAFFHKFTESVQRLDAVHLVGDNAKKAWDVWFGGEGNGEESTLRNWKQLEVEEKNDILTFCGWTREIYRYMQGRRLAL</sequence>
<dbReference type="Proteomes" id="UP000789739">
    <property type="component" value="Unassembled WGS sequence"/>
</dbReference>
<feature type="compositionally biased region" description="Pro residues" evidence="1">
    <location>
        <begin position="30"/>
        <end position="40"/>
    </location>
</feature>
<evidence type="ECO:0000313" key="3">
    <source>
        <dbReference type="Proteomes" id="UP000789739"/>
    </source>
</evidence>
<accession>A0A9N9BYM5</accession>
<gene>
    <name evidence="2" type="ORF">PBRASI_LOCUS6634</name>
</gene>
<evidence type="ECO:0000313" key="2">
    <source>
        <dbReference type="EMBL" id="CAG8581344.1"/>
    </source>
</evidence>
<protein>
    <submittedName>
        <fullName evidence="2">5375_t:CDS:1</fullName>
    </submittedName>
</protein>